<dbReference type="EMBL" id="CP002345">
    <property type="protein sequence ID" value="ADQ79937.1"/>
    <property type="molecule type" value="Genomic_DNA"/>
</dbReference>
<name>E4T5E3_PALPW</name>
<dbReference type="STRING" id="694427.Palpr_1798"/>
<protein>
    <recommendedName>
        <fullName evidence="4">Thioredoxin domain-containing protein</fullName>
    </recommendedName>
</protein>
<feature type="chain" id="PRO_5003189439" description="Thioredoxin domain-containing protein" evidence="1">
    <location>
        <begin position="24"/>
        <end position="140"/>
    </location>
</feature>
<reference evidence="2 3" key="2">
    <citation type="journal article" date="2011" name="Stand. Genomic Sci.">
        <title>Complete genome sequence of Paludibacter propionicigenes type strain (WB4).</title>
        <authorList>
            <person name="Gronow S."/>
            <person name="Munk C."/>
            <person name="Lapidus A."/>
            <person name="Nolan M."/>
            <person name="Lucas S."/>
            <person name="Hammon N."/>
            <person name="Deshpande S."/>
            <person name="Cheng J.F."/>
            <person name="Tapia R."/>
            <person name="Han C."/>
            <person name="Goodwin L."/>
            <person name="Pitluck S."/>
            <person name="Liolios K."/>
            <person name="Ivanova N."/>
            <person name="Mavromatis K."/>
            <person name="Mikhailova N."/>
            <person name="Pati A."/>
            <person name="Chen A."/>
            <person name="Palaniappan K."/>
            <person name="Land M."/>
            <person name="Hauser L."/>
            <person name="Chang Y.J."/>
            <person name="Jeffries C.D."/>
            <person name="Brambilla E."/>
            <person name="Rohde M."/>
            <person name="Goker M."/>
            <person name="Detter J.C."/>
            <person name="Woyke T."/>
            <person name="Bristow J."/>
            <person name="Eisen J.A."/>
            <person name="Markowitz V."/>
            <person name="Hugenholtz P."/>
            <person name="Kyrpides N.C."/>
            <person name="Klenk H.P."/>
        </authorList>
    </citation>
    <scope>NUCLEOTIDE SEQUENCE [LARGE SCALE GENOMIC DNA]</scope>
    <source>
        <strain evidence="3">DSM 17365 / JCM 13257 / WB4</strain>
    </source>
</reference>
<dbReference type="KEGG" id="ppn:Palpr_1798"/>
<keyword evidence="1" id="KW-0732">Signal</keyword>
<proteinExistence type="predicted"/>
<dbReference type="Proteomes" id="UP000008718">
    <property type="component" value="Chromosome"/>
</dbReference>
<evidence type="ECO:0008006" key="4">
    <source>
        <dbReference type="Google" id="ProtNLM"/>
    </source>
</evidence>
<accession>E4T5E3</accession>
<dbReference type="InterPro" id="IPR047698">
    <property type="entry name" value="ArsF-like"/>
</dbReference>
<feature type="signal peptide" evidence="1">
    <location>
        <begin position="1"/>
        <end position="23"/>
    </location>
</feature>
<dbReference type="eggNOG" id="ENOG50333W7">
    <property type="taxonomic scope" value="Bacteria"/>
</dbReference>
<dbReference type="OrthoDB" id="5524063at2"/>
<dbReference type="RefSeq" id="WP_013445306.1">
    <property type="nucleotide sequence ID" value="NC_014734.1"/>
</dbReference>
<dbReference type="HOGENOM" id="CLU_147878_0_0_10"/>
<gene>
    <name evidence="2" type="ordered locus">Palpr_1798</name>
</gene>
<reference key="1">
    <citation type="submission" date="2010-11" db="EMBL/GenBank/DDBJ databases">
        <title>The complete genome of Paludibacter propionicigenes DSM 17365.</title>
        <authorList>
            <consortium name="US DOE Joint Genome Institute (JGI-PGF)"/>
            <person name="Lucas S."/>
            <person name="Copeland A."/>
            <person name="Lapidus A."/>
            <person name="Bruce D."/>
            <person name="Goodwin L."/>
            <person name="Pitluck S."/>
            <person name="Kyrpides N."/>
            <person name="Mavromatis K."/>
            <person name="Ivanova N."/>
            <person name="Munk A.C."/>
            <person name="Brettin T."/>
            <person name="Detter J.C."/>
            <person name="Han C."/>
            <person name="Tapia R."/>
            <person name="Land M."/>
            <person name="Hauser L."/>
            <person name="Markowitz V."/>
            <person name="Cheng J.-F."/>
            <person name="Hugenholtz P."/>
            <person name="Woyke T."/>
            <person name="Wu D."/>
            <person name="Gronow S."/>
            <person name="Wellnitz S."/>
            <person name="Brambilla E."/>
            <person name="Klenk H.-P."/>
            <person name="Eisen J.A."/>
        </authorList>
    </citation>
    <scope>NUCLEOTIDE SEQUENCE</scope>
    <source>
        <strain>WB4</strain>
    </source>
</reference>
<organism evidence="2 3">
    <name type="scientific">Paludibacter propionicigenes (strain DSM 17365 / JCM 13257 / WB4)</name>
    <dbReference type="NCBI Taxonomy" id="694427"/>
    <lineage>
        <taxon>Bacteria</taxon>
        <taxon>Pseudomonadati</taxon>
        <taxon>Bacteroidota</taxon>
        <taxon>Bacteroidia</taxon>
        <taxon>Bacteroidales</taxon>
        <taxon>Paludibacteraceae</taxon>
        <taxon>Paludibacter</taxon>
    </lineage>
</organism>
<evidence type="ECO:0000313" key="2">
    <source>
        <dbReference type="EMBL" id="ADQ79937.1"/>
    </source>
</evidence>
<dbReference type="AlphaFoldDB" id="E4T5E3"/>
<evidence type="ECO:0000313" key="3">
    <source>
        <dbReference type="Proteomes" id="UP000008718"/>
    </source>
</evidence>
<dbReference type="NCBIfam" id="NF040494">
    <property type="entry name" value="nitrored_ArsF"/>
    <property type="match status" value="1"/>
</dbReference>
<sequence length="140" mass="15325">MKKLILLSVLLLAISFLSVNTLAADKKTQTTVSKAAKVEVYYFHFTRRCVTCQAVETETKSAIAALYPAQAKKGLITFTAVNLDEKKSEALAKKCKAEGQALLVISGGKRIDLTEQGFMYAKSTPNKLKAELKKTIDPLL</sequence>
<evidence type="ECO:0000256" key="1">
    <source>
        <dbReference type="SAM" id="SignalP"/>
    </source>
</evidence>
<keyword evidence="3" id="KW-1185">Reference proteome</keyword>